<organism evidence="2 3">
    <name type="scientific">Senna tora</name>
    <dbReference type="NCBI Taxonomy" id="362788"/>
    <lineage>
        <taxon>Eukaryota</taxon>
        <taxon>Viridiplantae</taxon>
        <taxon>Streptophyta</taxon>
        <taxon>Embryophyta</taxon>
        <taxon>Tracheophyta</taxon>
        <taxon>Spermatophyta</taxon>
        <taxon>Magnoliopsida</taxon>
        <taxon>eudicotyledons</taxon>
        <taxon>Gunneridae</taxon>
        <taxon>Pentapetalae</taxon>
        <taxon>rosids</taxon>
        <taxon>fabids</taxon>
        <taxon>Fabales</taxon>
        <taxon>Fabaceae</taxon>
        <taxon>Caesalpinioideae</taxon>
        <taxon>Cassia clade</taxon>
        <taxon>Senna</taxon>
    </lineage>
</organism>
<accession>A0A835CB39</accession>
<feature type="compositionally biased region" description="Polar residues" evidence="1">
    <location>
        <begin position="1"/>
        <end position="11"/>
    </location>
</feature>
<name>A0A835CB39_9FABA</name>
<protein>
    <submittedName>
        <fullName evidence="2">Uncharacterized protein</fullName>
    </submittedName>
</protein>
<evidence type="ECO:0000313" key="3">
    <source>
        <dbReference type="Proteomes" id="UP000634136"/>
    </source>
</evidence>
<keyword evidence="3" id="KW-1185">Reference proteome</keyword>
<evidence type="ECO:0000256" key="1">
    <source>
        <dbReference type="SAM" id="MobiDB-lite"/>
    </source>
</evidence>
<dbReference type="EMBL" id="JAAIUW010000004">
    <property type="protein sequence ID" value="KAF7835351.1"/>
    <property type="molecule type" value="Genomic_DNA"/>
</dbReference>
<dbReference type="AlphaFoldDB" id="A0A835CB39"/>
<reference evidence="2" key="1">
    <citation type="submission" date="2020-09" db="EMBL/GenBank/DDBJ databases">
        <title>Genome-Enabled Discovery of Anthraquinone Biosynthesis in Senna tora.</title>
        <authorList>
            <person name="Kang S.-H."/>
            <person name="Pandey R.P."/>
            <person name="Lee C.-M."/>
            <person name="Sim J.-S."/>
            <person name="Jeong J.-T."/>
            <person name="Choi B.-S."/>
            <person name="Jung M."/>
            <person name="Ginzburg D."/>
            <person name="Zhao K."/>
            <person name="Won S.Y."/>
            <person name="Oh T.-J."/>
            <person name="Yu Y."/>
            <person name="Kim N.-H."/>
            <person name="Lee O.R."/>
            <person name="Lee T.-H."/>
            <person name="Bashyal P."/>
            <person name="Kim T.-S."/>
            <person name="Lee W.-H."/>
            <person name="Kawkins C."/>
            <person name="Kim C.-K."/>
            <person name="Kim J.S."/>
            <person name="Ahn B.O."/>
            <person name="Rhee S.Y."/>
            <person name="Sohng J.K."/>
        </authorList>
    </citation>
    <scope>NUCLEOTIDE SEQUENCE</scope>
    <source>
        <tissue evidence="2">Leaf</tissue>
    </source>
</reference>
<evidence type="ECO:0000313" key="2">
    <source>
        <dbReference type="EMBL" id="KAF7835351.1"/>
    </source>
</evidence>
<comment type="caution">
    <text evidence="2">The sequence shown here is derived from an EMBL/GenBank/DDBJ whole genome shotgun (WGS) entry which is preliminary data.</text>
</comment>
<dbReference type="Proteomes" id="UP000634136">
    <property type="component" value="Unassembled WGS sequence"/>
</dbReference>
<feature type="region of interest" description="Disordered" evidence="1">
    <location>
        <begin position="1"/>
        <end position="23"/>
    </location>
</feature>
<gene>
    <name evidence="2" type="ORF">G2W53_010210</name>
</gene>
<proteinExistence type="predicted"/>
<sequence length="108" mass="12442">MGGWRLSSSRKNQSRKKTTDGLRRRVSSRIFKGSFDKELVTLDVPDCSSIANPAIHGGERYNNLCYKLARVSSLMGVWDERCCLLKKKQSRKRWSQKKIVFSDIYGII</sequence>